<dbReference type="AlphaFoldDB" id="A0A8H3EPR7"/>
<dbReference type="EMBL" id="CAJPDS010000006">
    <property type="protein sequence ID" value="CAF9908263.1"/>
    <property type="molecule type" value="Genomic_DNA"/>
</dbReference>
<feature type="transmembrane region" description="Helical" evidence="8">
    <location>
        <begin position="372"/>
        <end position="399"/>
    </location>
</feature>
<feature type="transmembrane region" description="Helical" evidence="8">
    <location>
        <begin position="63"/>
        <end position="82"/>
    </location>
</feature>
<dbReference type="OrthoDB" id="999962at2759"/>
<dbReference type="GO" id="GO:0000139">
    <property type="term" value="C:Golgi membrane"/>
    <property type="evidence" value="ECO:0007669"/>
    <property type="project" value="TreeGrafter"/>
</dbReference>
<reference evidence="9" key="1">
    <citation type="submission" date="2021-03" db="EMBL/GenBank/DDBJ databases">
        <authorList>
            <person name="Tagirdzhanova G."/>
        </authorList>
    </citation>
    <scope>NUCLEOTIDE SEQUENCE</scope>
</reference>
<evidence type="ECO:0000256" key="6">
    <source>
        <dbReference type="ARBA" id="ARBA00023136"/>
    </source>
</evidence>
<organism evidence="9 10">
    <name type="scientific">Heterodermia speciosa</name>
    <dbReference type="NCBI Taxonomy" id="116794"/>
    <lineage>
        <taxon>Eukaryota</taxon>
        <taxon>Fungi</taxon>
        <taxon>Dikarya</taxon>
        <taxon>Ascomycota</taxon>
        <taxon>Pezizomycotina</taxon>
        <taxon>Lecanoromycetes</taxon>
        <taxon>OSLEUM clade</taxon>
        <taxon>Lecanoromycetidae</taxon>
        <taxon>Caliciales</taxon>
        <taxon>Physciaceae</taxon>
        <taxon>Heterodermia</taxon>
    </lineage>
</organism>
<comment type="subcellular location">
    <subcellularLocation>
        <location evidence="1">Endomembrane system</location>
        <topology evidence="1">Multi-pass membrane protein</topology>
    </subcellularLocation>
</comment>
<dbReference type="PANTHER" id="PTHR10778">
    <property type="entry name" value="SOLUTE CARRIER FAMILY 35 MEMBER B"/>
    <property type="match status" value="1"/>
</dbReference>
<protein>
    <submittedName>
        <fullName evidence="9">Golgi uridine diphosphate-N- acetylglucosamine transporter</fullName>
    </submittedName>
</protein>
<feature type="transmembrane region" description="Helical" evidence="8">
    <location>
        <begin position="224"/>
        <end position="245"/>
    </location>
</feature>
<name>A0A8H3EPR7_9LECA</name>
<dbReference type="GO" id="GO:0005789">
    <property type="term" value="C:endoplasmic reticulum membrane"/>
    <property type="evidence" value="ECO:0007669"/>
    <property type="project" value="TreeGrafter"/>
</dbReference>
<accession>A0A8H3EPR7</accession>
<evidence type="ECO:0000313" key="9">
    <source>
        <dbReference type="EMBL" id="CAF9908263.1"/>
    </source>
</evidence>
<keyword evidence="2" id="KW-0813">Transport</keyword>
<dbReference type="Pfam" id="PF08449">
    <property type="entry name" value="UAA"/>
    <property type="match status" value="1"/>
</dbReference>
<evidence type="ECO:0000256" key="3">
    <source>
        <dbReference type="ARBA" id="ARBA00022597"/>
    </source>
</evidence>
<feature type="compositionally biased region" description="Basic and acidic residues" evidence="7">
    <location>
        <begin position="408"/>
        <end position="432"/>
    </location>
</feature>
<keyword evidence="3" id="KW-0762">Sugar transport</keyword>
<evidence type="ECO:0000256" key="5">
    <source>
        <dbReference type="ARBA" id="ARBA00022989"/>
    </source>
</evidence>
<feature type="transmembrane region" description="Helical" evidence="8">
    <location>
        <begin position="94"/>
        <end position="111"/>
    </location>
</feature>
<feature type="region of interest" description="Disordered" evidence="7">
    <location>
        <begin position="401"/>
        <end position="432"/>
    </location>
</feature>
<feature type="transmembrane region" description="Helical" evidence="8">
    <location>
        <begin position="162"/>
        <end position="180"/>
    </location>
</feature>
<feature type="transmembrane region" description="Helical" evidence="8">
    <location>
        <begin position="186"/>
        <end position="204"/>
    </location>
</feature>
<dbReference type="GO" id="GO:0005462">
    <property type="term" value="F:UDP-N-acetylglucosamine transmembrane transporter activity"/>
    <property type="evidence" value="ECO:0007669"/>
    <property type="project" value="TreeGrafter"/>
</dbReference>
<evidence type="ECO:0000313" key="10">
    <source>
        <dbReference type="Proteomes" id="UP000664521"/>
    </source>
</evidence>
<dbReference type="InterPro" id="IPR013657">
    <property type="entry name" value="SCL35B1-4/HUT1"/>
</dbReference>
<comment type="caution">
    <text evidence="9">The sequence shown here is derived from an EMBL/GenBank/DDBJ whole genome shotgun (WGS) entry which is preliminary data.</text>
</comment>
<feature type="compositionally biased region" description="Low complexity" evidence="7">
    <location>
        <begin position="17"/>
        <end position="29"/>
    </location>
</feature>
<evidence type="ECO:0000256" key="2">
    <source>
        <dbReference type="ARBA" id="ARBA00022448"/>
    </source>
</evidence>
<keyword evidence="10" id="KW-1185">Reference proteome</keyword>
<dbReference type="PANTHER" id="PTHR10778:SF4">
    <property type="entry name" value="NUCLEOTIDE SUGAR TRANSPORTER SLC35B4"/>
    <property type="match status" value="1"/>
</dbReference>
<proteinExistence type="predicted"/>
<sequence length="432" mass="46814">MSSAQPNGDPRRRNVASPGTKSTRSSSSKPRGEINGHTDGQGDLTGLGKAQTATMVHWSLPALLSWGAVTGLIFGGCCSNVFTLETIVKEEPDSGLLITFTQFLITALFTWPSHFSLSHPPFFLKPRAIPLRVWIPSILLFFAINTANNFAFGYNISVPVHIILRSGGSVMTMVVGYIWGRRYTRMEVLSVSMLTVGVIMAAMADAQSKGKTSTSSASTPLTGFLILFVAQLLSAIMGLYVQQTYATYGSHWHENLFYSHFLALPLFLPFRTSLLVKFHHLTASPPLLLPSFPAALANSTSLPLSVPTPISGSLANALQNIQVPTHIASLMLNALTQYLCIRGVNLLAAQTSALGVTIVLNLRKLVSLFISIWVFGNTLPAGVVVGAAVVFGSAGLWGWEGQRKKRREKDSGRGRREGEQREREKERSSKGG</sequence>
<dbReference type="Proteomes" id="UP000664521">
    <property type="component" value="Unassembled WGS sequence"/>
</dbReference>
<evidence type="ECO:0000256" key="4">
    <source>
        <dbReference type="ARBA" id="ARBA00022692"/>
    </source>
</evidence>
<dbReference type="GO" id="GO:0005464">
    <property type="term" value="F:UDP-xylose transmembrane transporter activity"/>
    <property type="evidence" value="ECO:0007669"/>
    <property type="project" value="TreeGrafter"/>
</dbReference>
<feature type="transmembrane region" description="Helical" evidence="8">
    <location>
        <begin position="339"/>
        <end position="360"/>
    </location>
</feature>
<evidence type="ECO:0000256" key="7">
    <source>
        <dbReference type="SAM" id="MobiDB-lite"/>
    </source>
</evidence>
<evidence type="ECO:0000256" key="8">
    <source>
        <dbReference type="SAM" id="Phobius"/>
    </source>
</evidence>
<feature type="region of interest" description="Disordered" evidence="7">
    <location>
        <begin position="1"/>
        <end position="46"/>
    </location>
</feature>
<keyword evidence="6 8" id="KW-0472">Membrane</keyword>
<keyword evidence="4 8" id="KW-0812">Transmembrane</keyword>
<evidence type="ECO:0000256" key="1">
    <source>
        <dbReference type="ARBA" id="ARBA00004127"/>
    </source>
</evidence>
<gene>
    <name evidence="9" type="primary">YEA4</name>
    <name evidence="9" type="ORF">HETSPECPRED_008030</name>
</gene>
<keyword evidence="5 8" id="KW-1133">Transmembrane helix</keyword>